<feature type="domain" description="SHSP" evidence="8">
    <location>
        <begin position="1"/>
        <end position="86"/>
    </location>
</feature>
<dbReference type="Pfam" id="PF00011">
    <property type="entry name" value="HSP20"/>
    <property type="match status" value="2"/>
</dbReference>
<keyword evidence="2" id="KW-1003">Cell membrane</keyword>
<dbReference type="EMBL" id="CP097509">
    <property type="protein sequence ID" value="URE20768.1"/>
    <property type="molecule type" value="Genomic_DNA"/>
</dbReference>
<evidence type="ECO:0000256" key="2">
    <source>
        <dbReference type="ARBA" id="ARBA00022475"/>
    </source>
</evidence>
<accession>A0A9E7KHF3</accession>
<keyword evidence="7" id="KW-0812">Transmembrane</keyword>
<dbReference type="OrthoDB" id="1431247at2759"/>
<evidence type="ECO:0000259" key="8">
    <source>
        <dbReference type="PROSITE" id="PS01031"/>
    </source>
</evidence>
<dbReference type="CDD" id="cd06464">
    <property type="entry name" value="ACD_sHsps-like"/>
    <property type="match status" value="2"/>
</dbReference>
<dbReference type="PROSITE" id="PS01031">
    <property type="entry name" value="SHSP"/>
    <property type="match status" value="2"/>
</dbReference>
<evidence type="ECO:0000256" key="4">
    <source>
        <dbReference type="PROSITE-ProRule" id="PRU00285"/>
    </source>
</evidence>
<dbReference type="InterPro" id="IPR008978">
    <property type="entry name" value="HSP20-like_chaperone"/>
</dbReference>
<dbReference type="GO" id="GO:0034605">
    <property type="term" value="P:cellular response to heat"/>
    <property type="evidence" value="ECO:0007669"/>
    <property type="project" value="TreeGrafter"/>
</dbReference>
<feature type="region of interest" description="Disordered" evidence="6">
    <location>
        <begin position="76"/>
        <end position="187"/>
    </location>
</feature>
<feature type="compositionally biased region" description="Basic and acidic residues" evidence="6">
    <location>
        <begin position="78"/>
        <end position="117"/>
    </location>
</feature>
<dbReference type="Proteomes" id="UP001055439">
    <property type="component" value="Chromosome 7"/>
</dbReference>
<keyword evidence="10" id="KW-1185">Reference proteome</keyword>
<evidence type="ECO:0000256" key="7">
    <source>
        <dbReference type="SAM" id="Phobius"/>
    </source>
</evidence>
<dbReference type="InterPro" id="IPR002068">
    <property type="entry name" value="A-crystallin/Hsp20_dom"/>
</dbReference>
<protein>
    <submittedName>
        <fullName evidence="9">Heat shock family protein</fullName>
    </submittedName>
</protein>
<evidence type="ECO:0000313" key="10">
    <source>
        <dbReference type="Proteomes" id="UP001055439"/>
    </source>
</evidence>
<comment type="subcellular location">
    <subcellularLocation>
        <location evidence="1">Cell membrane</location>
        <topology evidence="1">Single-pass membrane protein</topology>
    </subcellularLocation>
</comment>
<dbReference type="GO" id="GO:0006952">
    <property type="term" value="P:defense response"/>
    <property type="evidence" value="ECO:0007669"/>
    <property type="project" value="UniProtKB-KW"/>
</dbReference>
<feature type="transmembrane region" description="Helical" evidence="7">
    <location>
        <begin position="305"/>
        <end position="325"/>
    </location>
</feature>
<feature type="compositionally biased region" description="Basic and acidic residues" evidence="6">
    <location>
        <begin position="126"/>
        <end position="164"/>
    </location>
</feature>
<dbReference type="AlphaFoldDB" id="A0A9E7KHF3"/>
<evidence type="ECO:0000256" key="3">
    <source>
        <dbReference type="ARBA" id="ARBA00022821"/>
    </source>
</evidence>
<dbReference type="GO" id="GO:0005886">
    <property type="term" value="C:plasma membrane"/>
    <property type="evidence" value="ECO:0007669"/>
    <property type="project" value="UniProtKB-SubCell"/>
</dbReference>
<keyword evidence="3" id="KW-0611">Plant defense</keyword>
<gene>
    <name evidence="9" type="ORF">MUK42_13221</name>
</gene>
<evidence type="ECO:0000256" key="5">
    <source>
        <dbReference type="RuleBase" id="RU003616"/>
    </source>
</evidence>
<dbReference type="PANTHER" id="PTHR43670:SF114">
    <property type="entry name" value="OS05G0592000 PROTEIN"/>
    <property type="match status" value="1"/>
</dbReference>
<evidence type="ECO:0000313" key="9">
    <source>
        <dbReference type="EMBL" id="URE20768.1"/>
    </source>
</evidence>
<sequence length="330" mass="37262">MFSFCIHVGFETEQIKLQIDDYGKLKISGERPLINDRWKRFLKEFYVPDYCNVSVISAKFENGLLRIMLPKFVAQTSTKDEAAKAPEAAPDRKATTEMKADGSKSDTTQKTKSRPDQESDGSINKQPKDERRKESLDASKDVQKVEEKKKGNDDAKLHEEGAETRKKKAMTQEQATAAGHGRMLGDPKNVQRLDRELTRGATRNVNGQKWARLGFKKEELKVLVDTSRKLTISGERALRDGQWRRFRRSFQLPKRCNIQDLQANFDQEILYVVLPKPVGARDGQPTNEMKQSGSVPKALSKRRRLILTAVAAIVLVAGLGAFAAYKLTHS</sequence>
<keyword evidence="9" id="KW-0346">Stress response</keyword>
<evidence type="ECO:0000256" key="6">
    <source>
        <dbReference type="SAM" id="MobiDB-lite"/>
    </source>
</evidence>
<keyword evidence="7" id="KW-0472">Membrane</keyword>
<feature type="domain" description="SHSP" evidence="8">
    <location>
        <begin position="188"/>
        <end position="292"/>
    </location>
</feature>
<reference evidence="9" key="1">
    <citation type="submission" date="2022-05" db="EMBL/GenBank/DDBJ databases">
        <title>The Musa troglodytarum L. genome provides insights into the mechanism of non-climacteric behaviour and enrichment of carotenoids.</title>
        <authorList>
            <person name="Wang J."/>
        </authorList>
    </citation>
    <scope>NUCLEOTIDE SEQUENCE</scope>
    <source>
        <tissue evidence="9">Leaf</tissue>
    </source>
</reference>
<evidence type="ECO:0000256" key="1">
    <source>
        <dbReference type="ARBA" id="ARBA00004162"/>
    </source>
</evidence>
<dbReference type="Gene3D" id="2.60.40.790">
    <property type="match status" value="2"/>
</dbReference>
<organism evidence="9 10">
    <name type="scientific">Musa troglodytarum</name>
    <name type="common">fe'i banana</name>
    <dbReference type="NCBI Taxonomy" id="320322"/>
    <lineage>
        <taxon>Eukaryota</taxon>
        <taxon>Viridiplantae</taxon>
        <taxon>Streptophyta</taxon>
        <taxon>Embryophyta</taxon>
        <taxon>Tracheophyta</taxon>
        <taxon>Spermatophyta</taxon>
        <taxon>Magnoliopsida</taxon>
        <taxon>Liliopsida</taxon>
        <taxon>Zingiberales</taxon>
        <taxon>Musaceae</taxon>
        <taxon>Musa</taxon>
    </lineage>
</organism>
<dbReference type="PANTHER" id="PTHR43670">
    <property type="entry name" value="HEAT SHOCK PROTEIN 26"/>
    <property type="match status" value="1"/>
</dbReference>
<proteinExistence type="inferred from homology"/>
<dbReference type="SUPFAM" id="SSF49764">
    <property type="entry name" value="HSP20-like chaperones"/>
    <property type="match status" value="2"/>
</dbReference>
<keyword evidence="7" id="KW-1133">Transmembrane helix</keyword>
<name>A0A9E7KHF3_9LILI</name>
<comment type="similarity">
    <text evidence="4 5">Belongs to the small heat shock protein (HSP20) family.</text>
</comment>